<name>A0A843UYX6_COLES</name>
<evidence type="ECO:0000256" key="2">
    <source>
        <dbReference type="SAM" id="MobiDB-lite"/>
    </source>
</evidence>
<comment type="caution">
    <text evidence="3">The sequence shown here is derived from an EMBL/GenBank/DDBJ whole genome shotgun (WGS) entry which is preliminary data.</text>
</comment>
<evidence type="ECO:0000256" key="1">
    <source>
        <dbReference type="SAM" id="Coils"/>
    </source>
</evidence>
<reference evidence="3" key="1">
    <citation type="submission" date="2017-07" db="EMBL/GenBank/DDBJ databases">
        <title>Taro Niue Genome Assembly and Annotation.</title>
        <authorList>
            <person name="Atibalentja N."/>
            <person name="Keating K."/>
            <person name="Fields C.J."/>
        </authorList>
    </citation>
    <scope>NUCLEOTIDE SEQUENCE</scope>
    <source>
        <strain evidence="3">Niue_2</strain>
        <tissue evidence="3">Leaf</tissue>
    </source>
</reference>
<protein>
    <submittedName>
        <fullName evidence="3">Uncharacterized protein</fullName>
    </submittedName>
</protein>
<feature type="region of interest" description="Disordered" evidence="2">
    <location>
        <begin position="1"/>
        <end position="28"/>
    </location>
</feature>
<evidence type="ECO:0000313" key="3">
    <source>
        <dbReference type="EMBL" id="MQL84769.1"/>
    </source>
</evidence>
<feature type="compositionally biased region" description="Basic and acidic residues" evidence="2">
    <location>
        <begin position="162"/>
        <end position="188"/>
    </location>
</feature>
<organism evidence="3 4">
    <name type="scientific">Colocasia esculenta</name>
    <name type="common">Wild taro</name>
    <name type="synonym">Arum esculentum</name>
    <dbReference type="NCBI Taxonomy" id="4460"/>
    <lineage>
        <taxon>Eukaryota</taxon>
        <taxon>Viridiplantae</taxon>
        <taxon>Streptophyta</taxon>
        <taxon>Embryophyta</taxon>
        <taxon>Tracheophyta</taxon>
        <taxon>Spermatophyta</taxon>
        <taxon>Magnoliopsida</taxon>
        <taxon>Liliopsida</taxon>
        <taxon>Araceae</taxon>
        <taxon>Aroideae</taxon>
        <taxon>Colocasieae</taxon>
        <taxon>Colocasia</taxon>
    </lineage>
</organism>
<sequence length="188" mass="21459">MTDARVEGREVLGGEIGKAGRGDRETPRRDTIIVGRDLAVRLQEALDRAEARRQGVGATLQTQMESLRLDLMRTEGRLLEAREREREVERARVQIAVDYEILNNRVLKKCREQQWQAQQEAQARTGLAFASLDDILSLGDPSVVRGGLRPEASTATRPPLLDWRREREEEEVSSSHRLDRVEREKGKH</sequence>
<dbReference type="EMBL" id="NMUH01000785">
    <property type="protein sequence ID" value="MQL84769.1"/>
    <property type="molecule type" value="Genomic_DNA"/>
</dbReference>
<dbReference type="AlphaFoldDB" id="A0A843UYX6"/>
<gene>
    <name evidence="3" type="ORF">Taro_017280</name>
</gene>
<proteinExistence type="predicted"/>
<feature type="region of interest" description="Disordered" evidence="2">
    <location>
        <begin position="143"/>
        <end position="188"/>
    </location>
</feature>
<evidence type="ECO:0000313" key="4">
    <source>
        <dbReference type="Proteomes" id="UP000652761"/>
    </source>
</evidence>
<keyword evidence="4" id="KW-1185">Reference proteome</keyword>
<feature type="coiled-coil region" evidence="1">
    <location>
        <begin position="64"/>
        <end position="91"/>
    </location>
</feature>
<keyword evidence="1" id="KW-0175">Coiled coil</keyword>
<dbReference type="Proteomes" id="UP000652761">
    <property type="component" value="Unassembled WGS sequence"/>
</dbReference>
<accession>A0A843UYX6</accession>